<organism evidence="1 2">
    <name type="scientific">Rhizoctonia solani</name>
    <dbReference type="NCBI Taxonomy" id="456999"/>
    <lineage>
        <taxon>Eukaryota</taxon>
        <taxon>Fungi</taxon>
        <taxon>Dikarya</taxon>
        <taxon>Basidiomycota</taxon>
        <taxon>Agaricomycotina</taxon>
        <taxon>Agaricomycetes</taxon>
        <taxon>Cantharellales</taxon>
        <taxon>Ceratobasidiaceae</taxon>
        <taxon>Rhizoctonia</taxon>
    </lineage>
</organism>
<proteinExistence type="predicted"/>
<sequence>MDLGTFVANLTQNTNIKITKEHYGRVAFLSREYRRWESHDTRQEELAKVPLWDWIDAALEHARNKYKN</sequence>
<reference evidence="1" key="1">
    <citation type="submission" date="2021-01" db="EMBL/GenBank/DDBJ databases">
        <authorList>
            <person name="Kaushik A."/>
        </authorList>
    </citation>
    <scope>NUCLEOTIDE SEQUENCE</scope>
    <source>
        <strain evidence="1">AG3-1AP</strain>
    </source>
</reference>
<protein>
    <submittedName>
        <fullName evidence="1">Uncharacterized protein</fullName>
    </submittedName>
</protein>
<gene>
    <name evidence="1" type="ORF">RDB_LOCUS128125</name>
</gene>
<accession>A0A8H3D1L7</accession>
<dbReference type="AlphaFoldDB" id="A0A8H3D1L7"/>
<dbReference type="EMBL" id="CAJMWV010005139">
    <property type="protein sequence ID" value="CAE6508500.1"/>
    <property type="molecule type" value="Genomic_DNA"/>
</dbReference>
<comment type="caution">
    <text evidence="1">The sequence shown here is derived from an EMBL/GenBank/DDBJ whole genome shotgun (WGS) entry which is preliminary data.</text>
</comment>
<dbReference type="OrthoDB" id="3234610at2759"/>
<evidence type="ECO:0000313" key="2">
    <source>
        <dbReference type="Proteomes" id="UP000663831"/>
    </source>
</evidence>
<name>A0A8H3D1L7_9AGAM</name>
<dbReference type="Proteomes" id="UP000663831">
    <property type="component" value="Unassembled WGS sequence"/>
</dbReference>
<evidence type="ECO:0000313" key="1">
    <source>
        <dbReference type="EMBL" id="CAE6508500.1"/>
    </source>
</evidence>